<evidence type="ECO:0000256" key="4">
    <source>
        <dbReference type="ARBA" id="ARBA00022816"/>
    </source>
</evidence>
<protein>
    <recommendedName>
        <fullName evidence="12">Nucleoporin Nup133/Nup155-like C-terminal domain-containing protein</fullName>
    </recommendedName>
</protein>
<dbReference type="AlphaFoldDB" id="A0A7H9HZS1"/>
<dbReference type="InterPro" id="IPR007187">
    <property type="entry name" value="Nucleoporin_Nup133/Nup155_C"/>
</dbReference>
<dbReference type="Pfam" id="PF08801">
    <property type="entry name" value="Nucleoporin_N"/>
    <property type="match status" value="1"/>
</dbReference>
<dbReference type="GO" id="GO:0016973">
    <property type="term" value="P:poly(A)+ mRNA export from nucleus"/>
    <property type="evidence" value="ECO:0007669"/>
    <property type="project" value="TreeGrafter"/>
</dbReference>
<dbReference type="Gene3D" id="2.130.10.10">
    <property type="entry name" value="YVTN repeat-like/Quinoprotein amine dehydrogenase"/>
    <property type="match status" value="1"/>
</dbReference>
<feature type="domain" description="Nucleoporin Nup133/Nup155-like N-terminal" evidence="9">
    <location>
        <begin position="68"/>
        <end position="466"/>
    </location>
</feature>
<dbReference type="InterPro" id="IPR014908">
    <property type="entry name" value="Nucleoporin_Nup133/Nup155_N"/>
</dbReference>
<evidence type="ECO:0000256" key="1">
    <source>
        <dbReference type="ARBA" id="ARBA00004259"/>
    </source>
</evidence>
<dbReference type="InterPro" id="IPR015943">
    <property type="entry name" value="WD40/YVTN_repeat-like_dom_sf"/>
</dbReference>
<keyword evidence="5" id="KW-0653">Protein transport</keyword>
<dbReference type="GO" id="GO:0000972">
    <property type="term" value="P:transcription-dependent tethering of RNA polymerase II gene DNA at nuclear periphery"/>
    <property type="evidence" value="ECO:0007669"/>
    <property type="project" value="TreeGrafter"/>
</dbReference>
<dbReference type="PANTHER" id="PTHR13405:SF11">
    <property type="entry name" value="NUCLEAR PORE COMPLEX PROTEIN NUP133"/>
    <property type="match status" value="1"/>
</dbReference>
<dbReference type="OrthoDB" id="103454at2759"/>
<dbReference type="GO" id="GO:0006606">
    <property type="term" value="P:protein import into nucleus"/>
    <property type="evidence" value="ECO:0007669"/>
    <property type="project" value="TreeGrafter"/>
</dbReference>
<keyword evidence="3" id="KW-0813">Transport</keyword>
<dbReference type="GO" id="GO:0031080">
    <property type="term" value="C:nuclear pore outer ring"/>
    <property type="evidence" value="ECO:0007669"/>
    <property type="project" value="TreeGrafter"/>
</dbReference>
<dbReference type="GO" id="GO:0017056">
    <property type="term" value="F:structural constituent of nuclear pore"/>
    <property type="evidence" value="ECO:0007669"/>
    <property type="project" value="InterPro"/>
</dbReference>
<keyword evidence="7" id="KW-0539">Nucleus</keyword>
<evidence type="ECO:0000256" key="2">
    <source>
        <dbReference type="ARBA" id="ARBA00005569"/>
    </source>
</evidence>
<evidence type="ECO:0000259" key="8">
    <source>
        <dbReference type="Pfam" id="PF03177"/>
    </source>
</evidence>
<evidence type="ECO:0000313" key="10">
    <source>
        <dbReference type="EMBL" id="QLQ81992.1"/>
    </source>
</evidence>
<name>A0A7H9HZS1_9SACH</name>
<comment type="subcellular location">
    <subcellularLocation>
        <location evidence="1">Nucleus envelope</location>
    </subcellularLocation>
</comment>
<evidence type="ECO:0000256" key="7">
    <source>
        <dbReference type="ARBA" id="ARBA00023242"/>
    </source>
</evidence>
<accession>A0A7H9HZS1</accession>
<dbReference type="Pfam" id="PF03177">
    <property type="entry name" value="Nucleoporin_C"/>
    <property type="match status" value="1"/>
</dbReference>
<keyword evidence="4" id="KW-0509">mRNA transport</keyword>
<dbReference type="PANTHER" id="PTHR13405">
    <property type="entry name" value="NUCLEAR PORE COMPLEX PROTEIN NUP133"/>
    <property type="match status" value="1"/>
</dbReference>
<comment type="similarity">
    <text evidence="2">Belongs to the nucleoporin Nup133 family.</text>
</comment>
<sequence>MSASRPLFQLRKEIDTSVALTENDVEADNSTDSVLNNASTSGYYSSLMESSNEFHQTQGRFNNERILTENDKYVVKRLAPDLSSRPLQGNKLEGVVDTFLGKALVGDVNNLYIWDYHSTQKQVNVSRIPLHQEHEVLNVPPKCLFTRPSAIDDSAQMLFDGSASSSGGVCIIHRKNSEFIYYEDIDSINNLKLQLSKNKAHTLNLNLKDGEIVTIAVNCEPAGIVIATSFGRLLFVTIRDSFGKPKVQLKQQLIKSQRGFLFHSFNRYKEIVSMKNGPIVGRGERLIYVLTKEGNFRTWHLSVGINCFKRVEVNVFQQILESLQDLYPFAYGTLQILDSHPLFADSASAHLILSSIQNDKETYYILTTILLDEKTKSFTIFSTYRLNTYVLPFDDSHKPQLYVPSSLEAETRPTTTVFVLFSEAVVLTQVSSNLDSTYSFKRKWEDIISFRSDVKIIGSGFNSESLYLMDNQISVFEISLIDKVEAADSDNTGFIKSHIDQAVYFSKVYSSPIEFNLPKELILENEEVEKDLRSSSSEIFFSTGKYIPPMLNTLAQHLKLRIELYDNLLTFVSDNFNYKISPFTKLDLLERYEILNCCYSLLDALERSTDLAEIWSYILSRCENGLEMEDLVRKHLDKFPNLFTEFLTEIAGRSASSTSGNLRAETALFLNDCFYDAILDQGERVLRYGTLNLDPLELNRDLPWFVNLRILKAVNSFFFDFKFSLKTVTEKEEQWLIVMTKILYYCFHQANLWFNEDANRKESALYQEIQVLYQSNHLSWAQVLCEYGLQEFSIQIADFYNDMGSLVETLETLDFSSSKDVYDKYFSKMGYEFAATLFDYYVEHNKLKELFSRFPQQHTFLLRFLGSSEQYGDVAWIQDILDERYDQATSTLFQIAVGDAGLKESVGKRQFHLSIAKLSALAQGNGQLDNTKINRIQEDLDIIDGHNDLLHRISEIGIKIAPRFEHTELGSVFASLAEKLKAKKCLKLELIIDMYTMLNDAEAPYCALKLLAFENNTLSHETKRFLISTIWRRCILTEQQWSNVTDATQTVLYRVLKRFFEDELYASDCPLPSFKLLVNKDLLNRAYLTELYQGLNVNLDDIQTVLEKEFQSVQQLGHGFDNRIKSIIGTALEASGNKCAVNYESNTVEYC</sequence>
<keyword evidence="6" id="KW-0811">Translocation</keyword>
<keyword evidence="11" id="KW-1185">Reference proteome</keyword>
<dbReference type="Proteomes" id="UP000510647">
    <property type="component" value="Chromosome 7"/>
</dbReference>
<dbReference type="SUPFAM" id="SSF117289">
    <property type="entry name" value="Nucleoporin domain"/>
    <property type="match status" value="1"/>
</dbReference>
<evidence type="ECO:0000259" key="9">
    <source>
        <dbReference type="Pfam" id="PF08801"/>
    </source>
</evidence>
<proteinExistence type="inferred from homology"/>
<evidence type="ECO:0000256" key="3">
    <source>
        <dbReference type="ARBA" id="ARBA00022448"/>
    </source>
</evidence>
<evidence type="ECO:0000256" key="5">
    <source>
        <dbReference type="ARBA" id="ARBA00022927"/>
    </source>
</evidence>
<evidence type="ECO:0000256" key="6">
    <source>
        <dbReference type="ARBA" id="ARBA00023010"/>
    </source>
</evidence>
<dbReference type="EMBL" id="CP059273">
    <property type="protein sequence ID" value="QLQ81992.1"/>
    <property type="molecule type" value="Genomic_DNA"/>
</dbReference>
<gene>
    <name evidence="10" type="ORF">HG537_0G02460</name>
</gene>
<organism evidence="10 11">
    <name type="scientific">Torulaspora globosa</name>
    <dbReference type="NCBI Taxonomy" id="48254"/>
    <lineage>
        <taxon>Eukaryota</taxon>
        <taxon>Fungi</taxon>
        <taxon>Dikarya</taxon>
        <taxon>Ascomycota</taxon>
        <taxon>Saccharomycotina</taxon>
        <taxon>Saccharomycetes</taxon>
        <taxon>Saccharomycetales</taxon>
        <taxon>Saccharomycetaceae</taxon>
        <taxon>Torulaspora</taxon>
    </lineage>
</organism>
<reference evidence="10 11" key="1">
    <citation type="submission" date="2020-06" db="EMBL/GenBank/DDBJ databases">
        <title>The yeast mating-type switching endonuclease HO is a domesticated member of an unorthodox homing genetic element family.</title>
        <authorList>
            <person name="Coughlan A.Y."/>
            <person name="Lombardi L."/>
            <person name="Braun-Galleani S."/>
            <person name="Martos A.R."/>
            <person name="Galeote V."/>
            <person name="Bigey F."/>
            <person name="Dequin S."/>
            <person name="Byrne K.P."/>
            <person name="Wolfe K.H."/>
        </authorList>
    </citation>
    <scope>NUCLEOTIDE SEQUENCE [LARGE SCALE GENOMIC DNA]</scope>
    <source>
        <strain evidence="10 11">CBS2947</strain>
    </source>
</reference>
<evidence type="ECO:0008006" key="12">
    <source>
        <dbReference type="Google" id="ProtNLM"/>
    </source>
</evidence>
<feature type="domain" description="Nucleoporin Nup133/Nup155-like C-terminal" evidence="8">
    <location>
        <begin position="818"/>
        <end position="954"/>
    </location>
</feature>
<evidence type="ECO:0000313" key="11">
    <source>
        <dbReference type="Proteomes" id="UP000510647"/>
    </source>
</evidence>
<dbReference type="Gene3D" id="1.20.58.1380">
    <property type="match status" value="1"/>
</dbReference>
<dbReference type="InterPro" id="IPR037624">
    <property type="entry name" value="Nup133-like"/>
</dbReference>